<dbReference type="KEGG" id="apel:CA267_006665"/>
<dbReference type="InterPro" id="IPR008928">
    <property type="entry name" value="6-hairpin_glycosidase_sf"/>
</dbReference>
<keyword evidence="4" id="KW-1185">Reference proteome</keyword>
<dbReference type="InterPro" id="IPR010819">
    <property type="entry name" value="AGE/CE"/>
</dbReference>
<dbReference type="SUPFAM" id="SSF48208">
    <property type="entry name" value="Six-hairpin glycosidases"/>
    <property type="match status" value="1"/>
</dbReference>
<dbReference type="OrthoDB" id="9806359at2"/>
<protein>
    <submittedName>
        <fullName evidence="3">AGE family epimerase/isomerase</fullName>
    </submittedName>
</protein>
<dbReference type="GO" id="GO:0005975">
    <property type="term" value="P:carbohydrate metabolic process"/>
    <property type="evidence" value="ECO:0007669"/>
    <property type="project" value="InterPro"/>
</dbReference>
<evidence type="ECO:0000256" key="2">
    <source>
        <dbReference type="ARBA" id="ARBA00023235"/>
    </source>
</evidence>
<sequence length="415" mass="46447">MADTSVAADPQRIFWVDRSVHRNWLMTQGQHLLEHYRASKVAGGFGELDDDGQLVDNSAQTIVTARMVHCYSVASLLGVPGAAALADHGVEALLDGPLRDKEHDGWFEGEDPGRKQAYVHAFVALASASAVMALRPRAEELREAIGSVIDKRFWLADEEVMAPSFSANWHDCENYRGANANMHSTEAFLALADATGDNLWLERALAVAKRFCHVIARANNYMLPEHFDNNWQMLPDYNRDNPTDDLRPWGMTPGHFAEWSGLLLKIEAALAARGCDIPDWFFEDAVGLFDNALKCGWSVDGAPGMVYTIGWDKAVSVANRPWWVQAETANTAYMLLRRTKHADFDQTYRMVWDYIADILIDSNNGGWRPEVDCKGNRSREVYPLRNDLYHAFQATLIPLLPVGSSLADSVRRHSV</sequence>
<dbReference type="AlphaFoldDB" id="A0A6M4MBR7"/>
<dbReference type="Pfam" id="PF07221">
    <property type="entry name" value="GlcNAc_2-epim"/>
    <property type="match status" value="1"/>
</dbReference>
<evidence type="ECO:0000313" key="3">
    <source>
        <dbReference type="EMBL" id="QJR80477.1"/>
    </source>
</evidence>
<dbReference type="PANTHER" id="PTHR15108">
    <property type="entry name" value="N-ACYLGLUCOSAMINE-2-EPIMERASE"/>
    <property type="match status" value="1"/>
</dbReference>
<dbReference type="EMBL" id="CP052766">
    <property type="protein sequence ID" value="QJR80477.1"/>
    <property type="molecule type" value="Genomic_DNA"/>
</dbReference>
<reference evidence="3 4" key="2">
    <citation type="submission" date="2020-04" db="EMBL/GenBank/DDBJ databases">
        <title>Complete genome sequence of Alteromonas pelagimontana 5.12T.</title>
        <authorList>
            <person name="Sinha R.K."/>
            <person name="Krishnan K.P."/>
            <person name="Kurian J.P."/>
        </authorList>
    </citation>
    <scope>NUCLEOTIDE SEQUENCE [LARGE SCALE GENOMIC DNA]</scope>
    <source>
        <strain evidence="3 4">5.12</strain>
    </source>
</reference>
<dbReference type="Proteomes" id="UP000219285">
    <property type="component" value="Chromosome"/>
</dbReference>
<dbReference type="Gene3D" id="1.50.10.10">
    <property type="match status" value="1"/>
</dbReference>
<gene>
    <name evidence="3" type="ORF">CA267_006665</name>
</gene>
<proteinExistence type="inferred from homology"/>
<keyword evidence="2 3" id="KW-0413">Isomerase</keyword>
<dbReference type="InterPro" id="IPR012341">
    <property type="entry name" value="6hp_glycosidase-like_sf"/>
</dbReference>
<name>A0A6M4MBR7_9ALTE</name>
<evidence type="ECO:0000313" key="4">
    <source>
        <dbReference type="Proteomes" id="UP000219285"/>
    </source>
</evidence>
<accession>A0A6M4MBR7</accession>
<reference evidence="4" key="1">
    <citation type="submission" date="2014-12" db="EMBL/GenBank/DDBJ databases">
        <title>Complete genome sequence of a multi-drug resistant Klebsiella pneumoniae.</title>
        <authorList>
            <person name="Hua X."/>
            <person name="Chen Q."/>
            <person name="Li X."/>
            <person name="Feng Y."/>
            <person name="Ruan Z."/>
            <person name="Yu Y."/>
        </authorList>
    </citation>
    <scope>NUCLEOTIDE SEQUENCE [LARGE SCALE GENOMIC DNA]</scope>
    <source>
        <strain evidence="4">5.12</strain>
    </source>
</reference>
<comment type="similarity">
    <text evidence="1">Belongs to the N-acylglucosamine 2-epimerase family.</text>
</comment>
<evidence type="ECO:0000256" key="1">
    <source>
        <dbReference type="ARBA" id="ARBA00008558"/>
    </source>
</evidence>
<organism evidence="3 4">
    <name type="scientific">Alteromonas pelagimontana</name>
    <dbReference type="NCBI Taxonomy" id="1858656"/>
    <lineage>
        <taxon>Bacteria</taxon>
        <taxon>Pseudomonadati</taxon>
        <taxon>Pseudomonadota</taxon>
        <taxon>Gammaproteobacteria</taxon>
        <taxon>Alteromonadales</taxon>
        <taxon>Alteromonadaceae</taxon>
        <taxon>Alteromonas/Salinimonas group</taxon>
        <taxon>Alteromonas</taxon>
    </lineage>
</organism>
<dbReference type="RefSeq" id="WP_083638290.1">
    <property type="nucleotide sequence ID" value="NZ_CP052766.1"/>
</dbReference>
<dbReference type="GO" id="GO:0016853">
    <property type="term" value="F:isomerase activity"/>
    <property type="evidence" value="ECO:0007669"/>
    <property type="project" value="UniProtKB-KW"/>
</dbReference>